<dbReference type="InterPro" id="IPR012340">
    <property type="entry name" value="NA-bd_OB-fold"/>
</dbReference>
<dbReference type="Gene3D" id="1.10.150.20">
    <property type="entry name" value="5' to 3' exonuclease, C-terminal subdomain"/>
    <property type="match status" value="1"/>
</dbReference>
<comment type="subunit">
    <text evidence="6">Homotetramer. Forms an RuvA(8)-RuvB(12)-Holliday junction (HJ) complex. HJ DNA is sandwiched between 2 RuvA tetramers; dsDNA enters through RuvA and exits via RuvB. An RuvB hexamer assembles on each DNA strand where it exits the tetramer. Each RuvB hexamer is contacted by two RuvA subunits (via domain III) on 2 adjacent RuvB subunits; this complex drives branch migration. In the full resolvosome a probable DNA-RuvA(4)-RuvB(12)-RuvC(2) complex forms which resolves the HJ.</text>
</comment>
<dbReference type="Gene3D" id="2.40.50.140">
    <property type="entry name" value="Nucleic acid-binding proteins"/>
    <property type="match status" value="1"/>
</dbReference>
<evidence type="ECO:0000256" key="6">
    <source>
        <dbReference type="HAMAP-Rule" id="MF_00031"/>
    </source>
</evidence>
<dbReference type="GO" id="GO:0005524">
    <property type="term" value="F:ATP binding"/>
    <property type="evidence" value="ECO:0007669"/>
    <property type="project" value="InterPro"/>
</dbReference>
<dbReference type="InterPro" id="IPR000085">
    <property type="entry name" value="RuvA"/>
</dbReference>
<comment type="caution">
    <text evidence="6">Lacks conserved residue(s) required for the propagation of feature annotation.</text>
</comment>
<dbReference type="EMBL" id="UGHV01000001">
    <property type="protein sequence ID" value="STO96528.1"/>
    <property type="molecule type" value="Genomic_DNA"/>
</dbReference>
<dbReference type="Proteomes" id="UP000254841">
    <property type="component" value="Unassembled WGS sequence"/>
</dbReference>
<dbReference type="InterPro" id="IPR011114">
    <property type="entry name" value="RuvA_C"/>
</dbReference>
<keyword evidence="8" id="KW-0547">Nucleotide-binding</keyword>
<dbReference type="InterPro" id="IPR003583">
    <property type="entry name" value="Hlx-hairpin-Hlx_DNA-bd_motif"/>
</dbReference>
<keyword evidence="4 6" id="KW-0233">DNA recombination</keyword>
<reference evidence="8 9" key="1">
    <citation type="submission" date="2018-06" db="EMBL/GenBank/DDBJ databases">
        <authorList>
            <consortium name="Pathogen Informatics"/>
            <person name="Doyle S."/>
        </authorList>
    </citation>
    <scope>NUCLEOTIDE SEQUENCE [LARGE SCALE GENOMIC DNA]</scope>
    <source>
        <strain evidence="8 9">NCTC12410</strain>
    </source>
</reference>
<dbReference type="GO" id="GO:0009379">
    <property type="term" value="C:Holliday junction helicase complex"/>
    <property type="evidence" value="ECO:0007669"/>
    <property type="project" value="InterPro"/>
</dbReference>
<evidence type="ECO:0000313" key="9">
    <source>
        <dbReference type="Proteomes" id="UP000254841"/>
    </source>
</evidence>
<dbReference type="GO" id="GO:0006281">
    <property type="term" value="P:DNA repair"/>
    <property type="evidence" value="ECO:0007669"/>
    <property type="project" value="UniProtKB-UniRule"/>
</dbReference>
<evidence type="ECO:0000256" key="1">
    <source>
        <dbReference type="ARBA" id="ARBA00022490"/>
    </source>
</evidence>
<dbReference type="OrthoDB" id="5293449at2"/>
<feature type="region of interest" description="Domain III" evidence="6">
    <location>
        <begin position="158"/>
        <end position="199"/>
    </location>
</feature>
<proteinExistence type="inferred from homology"/>
<feature type="domain" description="Helix-hairpin-helix DNA-binding motif class 1" evidence="7">
    <location>
        <begin position="80"/>
        <end position="99"/>
    </location>
</feature>
<dbReference type="InterPro" id="IPR013849">
    <property type="entry name" value="DNA_helicase_Holl-junc_RuvA_I"/>
</dbReference>
<dbReference type="SMART" id="SM00278">
    <property type="entry name" value="HhH1"/>
    <property type="match status" value="2"/>
</dbReference>
<dbReference type="GO" id="GO:0016787">
    <property type="term" value="F:hydrolase activity"/>
    <property type="evidence" value="ECO:0007669"/>
    <property type="project" value="UniProtKB-KW"/>
</dbReference>
<accession>A0A377J2D1</accession>
<keyword evidence="5 6" id="KW-0234">DNA repair</keyword>
<evidence type="ECO:0000256" key="2">
    <source>
        <dbReference type="ARBA" id="ARBA00022763"/>
    </source>
</evidence>
<dbReference type="SUPFAM" id="SSF46929">
    <property type="entry name" value="DNA helicase RuvA subunit, C-terminal domain"/>
    <property type="match status" value="1"/>
</dbReference>
<keyword evidence="8" id="KW-0067">ATP-binding</keyword>
<dbReference type="GO" id="GO:0006310">
    <property type="term" value="P:DNA recombination"/>
    <property type="evidence" value="ECO:0007669"/>
    <property type="project" value="UniProtKB-UniRule"/>
</dbReference>
<comment type="similarity">
    <text evidence="6">Belongs to the RuvA family.</text>
</comment>
<comment type="subcellular location">
    <subcellularLocation>
        <location evidence="6">Cytoplasm</location>
    </subcellularLocation>
</comment>
<comment type="domain">
    <text evidence="6">Has three domains with a flexible linker between the domains II and III and assumes an 'L' shape. Domain III is highly mobile and contacts RuvB.</text>
</comment>
<keyword evidence="2 6" id="KW-0227">DNA damage</keyword>
<organism evidence="8 9">
    <name type="scientific">Helicobacter canis</name>
    <dbReference type="NCBI Taxonomy" id="29419"/>
    <lineage>
        <taxon>Bacteria</taxon>
        <taxon>Pseudomonadati</taxon>
        <taxon>Campylobacterota</taxon>
        <taxon>Epsilonproteobacteria</taxon>
        <taxon>Campylobacterales</taxon>
        <taxon>Helicobacteraceae</taxon>
        <taxon>Helicobacter</taxon>
    </lineage>
</organism>
<dbReference type="HAMAP" id="MF_00031">
    <property type="entry name" value="DNA_HJ_migration_RuvA"/>
    <property type="match status" value="1"/>
</dbReference>
<evidence type="ECO:0000256" key="5">
    <source>
        <dbReference type="ARBA" id="ARBA00023204"/>
    </source>
</evidence>
<sequence>MICGLIGTIHKLEPMRVELNVQGVIYGIAISVQTSAQLRIKVDSSKESSPSIYLHITTIIREDAHLLFGFVDTLEQSTFERLLKINGVGTKVALTILSTFSAQKFLEIIASKDIKLLQKVPGVGAKSAGKILLDLAGFCEQALESSKPQSPSNLASKHDITSALEALGYKANEITRILPQITATDTQSAIKEALRLLAR</sequence>
<protein>
    <recommendedName>
        <fullName evidence="6">Holliday junction branch migration complex subunit RuvA</fullName>
    </recommendedName>
</protein>
<dbReference type="RefSeq" id="WP_115010857.1">
    <property type="nucleotide sequence ID" value="NZ_UGHV01000001.1"/>
</dbReference>
<keyword evidence="8" id="KW-0378">Hydrolase</keyword>
<keyword evidence="3 6" id="KW-0238">DNA-binding</keyword>
<dbReference type="SUPFAM" id="SSF50249">
    <property type="entry name" value="Nucleic acid-binding proteins"/>
    <property type="match status" value="1"/>
</dbReference>
<dbReference type="Pfam" id="PF07499">
    <property type="entry name" value="RuvA_C"/>
    <property type="match status" value="1"/>
</dbReference>
<dbReference type="Pfam" id="PF01330">
    <property type="entry name" value="RuvA_N"/>
    <property type="match status" value="1"/>
</dbReference>
<gene>
    <name evidence="8" type="primary">ruvA_1</name>
    <name evidence="6" type="synonym">ruvA</name>
    <name evidence="8" type="ORF">NCTC12410_00341</name>
</gene>
<name>A0A377J2D1_9HELI</name>
<dbReference type="GO" id="GO:0048476">
    <property type="term" value="C:Holliday junction resolvase complex"/>
    <property type="evidence" value="ECO:0007669"/>
    <property type="project" value="UniProtKB-UniRule"/>
</dbReference>
<dbReference type="GO" id="GO:0009378">
    <property type="term" value="F:four-way junction helicase activity"/>
    <property type="evidence" value="ECO:0007669"/>
    <property type="project" value="InterPro"/>
</dbReference>
<dbReference type="GO" id="GO:0000400">
    <property type="term" value="F:four-way junction DNA binding"/>
    <property type="evidence" value="ECO:0007669"/>
    <property type="project" value="UniProtKB-UniRule"/>
</dbReference>
<evidence type="ECO:0000313" key="8">
    <source>
        <dbReference type="EMBL" id="STO96528.1"/>
    </source>
</evidence>
<evidence type="ECO:0000259" key="7">
    <source>
        <dbReference type="SMART" id="SM00278"/>
    </source>
</evidence>
<keyword evidence="8" id="KW-0347">Helicase</keyword>
<dbReference type="CDD" id="cd14332">
    <property type="entry name" value="UBA_RuvA_C"/>
    <property type="match status" value="1"/>
</dbReference>
<evidence type="ECO:0000256" key="3">
    <source>
        <dbReference type="ARBA" id="ARBA00023125"/>
    </source>
</evidence>
<keyword evidence="1 6" id="KW-0963">Cytoplasm</keyword>
<dbReference type="SUPFAM" id="SSF47781">
    <property type="entry name" value="RuvA domain 2-like"/>
    <property type="match status" value="1"/>
</dbReference>
<feature type="domain" description="Helix-hairpin-helix DNA-binding motif class 1" evidence="7">
    <location>
        <begin position="115"/>
        <end position="134"/>
    </location>
</feature>
<dbReference type="GO" id="GO:0005737">
    <property type="term" value="C:cytoplasm"/>
    <property type="evidence" value="ECO:0007669"/>
    <property type="project" value="UniProtKB-SubCell"/>
</dbReference>
<dbReference type="NCBIfam" id="TIGR00084">
    <property type="entry name" value="ruvA"/>
    <property type="match status" value="1"/>
</dbReference>
<evidence type="ECO:0000256" key="4">
    <source>
        <dbReference type="ARBA" id="ARBA00023172"/>
    </source>
</evidence>
<dbReference type="InterPro" id="IPR036267">
    <property type="entry name" value="RuvA_C_sf"/>
</dbReference>
<comment type="function">
    <text evidence="6">The RuvA-RuvB-RuvC complex processes Holliday junction (HJ) DNA during genetic recombination and DNA repair, while the RuvA-RuvB complex plays an important role in the rescue of blocked DNA replication forks via replication fork reversal (RFR). RuvA specifically binds to HJ cruciform DNA, conferring on it an open structure. The RuvB hexamer acts as an ATP-dependent pump, pulling dsDNA into and through the RuvAB complex. HJ branch migration allows RuvC to scan DNA until it finds its consensus sequence, where it cleaves and resolves the cruciform DNA.</text>
</comment>
<dbReference type="AlphaFoldDB" id="A0A377J2D1"/>
<dbReference type="InterPro" id="IPR010994">
    <property type="entry name" value="RuvA_2-like"/>
</dbReference>
<dbReference type="Pfam" id="PF14520">
    <property type="entry name" value="HHH_5"/>
    <property type="match status" value="1"/>
</dbReference>